<feature type="domain" description="Histidine kinase" evidence="10">
    <location>
        <begin position="462"/>
        <end position="682"/>
    </location>
</feature>
<keyword evidence="12" id="KW-1185">Reference proteome</keyword>
<sequence length="684" mass="73887">MGTPSVRFRVVVFAVVMVALMLGIALPSTISADRQSRLTLRLTTTIGPALDAGLGARAATNDAHRESNPTEGGDTRAAEVFAGAAQAASQEMAHLDAILASPEFDEDTTVLSSEMLPLQARHREAFDAWWAWAGAVQGRRPTTGEDAEGDRLYATFLQANQAVLDAVRRDRDQLREATGAGSERTTRIVVVTTGIAVLLALAVTWWTLQSLTHPIQALRDTVRRQREGHRTAWASIDRGAREVRELAADVNALTASHLELLDDQAMRLVFERAERDLTRALRDSPTLRTALFLTVESVAENLGVDHVVALTRDESGENAQVQHWLADDHTGCVSGDQVIRDALELTVDRIWTGSEQVMRIDDLADADARSDLSRFVDSGLLADTAGCLLVTPIGVQDRTIGVLVVHESTPRRPWRDAETAFLAGAADALARFVVAGEVELEREDYVRQLEELDRQKDTFLSTVSHELRTPLTSIAGYLEMLQDGDAGELTAPQAKMLETIGRNTVRLRSLIEDLLVLNRIQNAASTSTRELVDMGEIVRRAVEEHQASSHAQGLTLRSSVKEPAVVFGDRGNLTRAVSNILANAVKFTPAGGEVDLVAAVDEQTRIVRIVCSDTGIGIPDGESPRISERFFRGSNASTAQIPGTGLGLAIVRGIVESHGGRLSLTSTENSGTTVSVSLPGAPEA</sequence>
<keyword evidence="6" id="KW-0418">Kinase</keyword>
<evidence type="ECO:0000313" key="12">
    <source>
        <dbReference type="Proteomes" id="UP001157126"/>
    </source>
</evidence>
<dbReference type="InterPro" id="IPR036890">
    <property type="entry name" value="HATPase_C_sf"/>
</dbReference>
<dbReference type="InterPro" id="IPR003661">
    <property type="entry name" value="HisK_dim/P_dom"/>
</dbReference>
<accession>A0ABQ6ILS1</accession>
<keyword evidence="9" id="KW-1133">Transmembrane helix</keyword>
<dbReference type="SUPFAM" id="SSF47384">
    <property type="entry name" value="Homodimeric domain of signal transducing histidine kinase"/>
    <property type="match status" value="1"/>
</dbReference>
<evidence type="ECO:0000256" key="7">
    <source>
        <dbReference type="ARBA" id="ARBA00023012"/>
    </source>
</evidence>
<dbReference type="Pfam" id="PF01590">
    <property type="entry name" value="GAF"/>
    <property type="match status" value="1"/>
</dbReference>
<feature type="transmembrane region" description="Helical" evidence="9">
    <location>
        <begin position="188"/>
        <end position="208"/>
    </location>
</feature>
<evidence type="ECO:0000313" key="11">
    <source>
        <dbReference type="EMBL" id="GMA38696.1"/>
    </source>
</evidence>
<keyword evidence="7" id="KW-0902">Two-component regulatory system</keyword>
<dbReference type="PANTHER" id="PTHR43711">
    <property type="entry name" value="TWO-COMPONENT HISTIDINE KINASE"/>
    <property type="match status" value="1"/>
</dbReference>
<dbReference type="PANTHER" id="PTHR43711:SF1">
    <property type="entry name" value="HISTIDINE KINASE 1"/>
    <property type="match status" value="1"/>
</dbReference>
<comment type="catalytic activity">
    <reaction evidence="1">
        <text>ATP + protein L-histidine = ADP + protein N-phospho-L-histidine.</text>
        <dbReference type="EC" id="2.7.13.3"/>
    </reaction>
</comment>
<keyword evidence="4" id="KW-0597">Phosphoprotein</keyword>
<keyword evidence="9" id="KW-0812">Transmembrane</keyword>
<dbReference type="InterPro" id="IPR003018">
    <property type="entry name" value="GAF"/>
</dbReference>
<proteinExistence type="predicted"/>
<reference evidence="12" key="1">
    <citation type="journal article" date="2019" name="Int. J. Syst. Evol. Microbiol.">
        <title>The Global Catalogue of Microorganisms (GCM) 10K type strain sequencing project: providing services to taxonomists for standard genome sequencing and annotation.</title>
        <authorList>
            <consortium name="The Broad Institute Genomics Platform"/>
            <consortium name="The Broad Institute Genome Sequencing Center for Infectious Disease"/>
            <person name="Wu L."/>
            <person name="Ma J."/>
        </authorList>
    </citation>
    <scope>NUCLEOTIDE SEQUENCE [LARGE SCALE GENOMIC DNA]</scope>
    <source>
        <strain evidence="12">NBRC 113072</strain>
    </source>
</reference>
<dbReference type="Pfam" id="PF00512">
    <property type="entry name" value="HisKA"/>
    <property type="match status" value="1"/>
</dbReference>
<dbReference type="Gene3D" id="1.10.287.130">
    <property type="match status" value="1"/>
</dbReference>
<gene>
    <name evidence="11" type="ORF">GCM10025883_07410</name>
</gene>
<dbReference type="CDD" id="cd00075">
    <property type="entry name" value="HATPase"/>
    <property type="match status" value="1"/>
</dbReference>
<name>A0ABQ6ILS1_9MICO</name>
<dbReference type="Gene3D" id="3.30.565.10">
    <property type="entry name" value="Histidine kinase-like ATPase, C-terminal domain"/>
    <property type="match status" value="1"/>
</dbReference>
<comment type="caution">
    <text evidence="11">The sequence shown here is derived from an EMBL/GenBank/DDBJ whole genome shotgun (WGS) entry which is preliminary data.</text>
</comment>
<dbReference type="InterPro" id="IPR004358">
    <property type="entry name" value="Sig_transdc_His_kin-like_C"/>
</dbReference>
<dbReference type="Gene3D" id="3.30.450.40">
    <property type="match status" value="1"/>
</dbReference>
<dbReference type="CDD" id="cd00082">
    <property type="entry name" value="HisKA"/>
    <property type="match status" value="1"/>
</dbReference>
<protein>
    <recommendedName>
        <fullName evidence="3">histidine kinase</fullName>
        <ecNumber evidence="3">2.7.13.3</ecNumber>
    </recommendedName>
</protein>
<keyword evidence="5" id="KW-0808">Transferase</keyword>
<dbReference type="InterPro" id="IPR036097">
    <property type="entry name" value="HisK_dim/P_sf"/>
</dbReference>
<dbReference type="SUPFAM" id="SSF55781">
    <property type="entry name" value="GAF domain-like"/>
    <property type="match status" value="1"/>
</dbReference>
<dbReference type="EC" id="2.7.13.3" evidence="3"/>
<feature type="region of interest" description="Disordered" evidence="8">
    <location>
        <begin position="662"/>
        <end position="684"/>
    </location>
</feature>
<evidence type="ECO:0000256" key="3">
    <source>
        <dbReference type="ARBA" id="ARBA00012438"/>
    </source>
</evidence>
<dbReference type="Pfam" id="PF02518">
    <property type="entry name" value="HATPase_c"/>
    <property type="match status" value="1"/>
</dbReference>
<organism evidence="11 12">
    <name type="scientific">Mobilicoccus caccae</name>
    <dbReference type="NCBI Taxonomy" id="1859295"/>
    <lineage>
        <taxon>Bacteria</taxon>
        <taxon>Bacillati</taxon>
        <taxon>Actinomycetota</taxon>
        <taxon>Actinomycetes</taxon>
        <taxon>Micrococcales</taxon>
        <taxon>Dermatophilaceae</taxon>
        <taxon>Mobilicoccus</taxon>
    </lineage>
</organism>
<feature type="transmembrane region" description="Helical" evidence="9">
    <location>
        <begin position="6"/>
        <end position="27"/>
    </location>
</feature>
<evidence type="ECO:0000256" key="1">
    <source>
        <dbReference type="ARBA" id="ARBA00000085"/>
    </source>
</evidence>
<evidence type="ECO:0000259" key="10">
    <source>
        <dbReference type="PROSITE" id="PS50109"/>
    </source>
</evidence>
<dbReference type="PRINTS" id="PR00344">
    <property type="entry name" value="BCTRLSENSOR"/>
</dbReference>
<dbReference type="InterPro" id="IPR050736">
    <property type="entry name" value="Sensor_HK_Regulatory"/>
</dbReference>
<dbReference type="SMART" id="SM00387">
    <property type="entry name" value="HATPase_c"/>
    <property type="match status" value="1"/>
</dbReference>
<evidence type="ECO:0000256" key="6">
    <source>
        <dbReference type="ARBA" id="ARBA00022777"/>
    </source>
</evidence>
<dbReference type="EMBL" id="BSUO01000001">
    <property type="protein sequence ID" value="GMA38696.1"/>
    <property type="molecule type" value="Genomic_DNA"/>
</dbReference>
<dbReference type="InterPro" id="IPR005467">
    <property type="entry name" value="His_kinase_dom"/>
</dbReference>
<dbReference type="Proteomes" id="UP001157126">
    <property type="component" value="Unassembled WGS sequence"/>
</dbReference>
<evidence type="ECO:0000256" key="9">
    <source>
        <dbReference type="SAM" id="Phobius"/>
    </source>
</evidence>
<keyword evidence="9" id="KW-0472">Membrane</keyword>
<dbReference type="SMART" id="SM00065">
    <property type="entry name" value="GAF"/>
    <property type="match status" value="1"/>
</dbReference>
<dbReference type="InterPro" id="IPR003594">
    <property type="entry name" value="HATPase_dom"/>
</dbReference>
<comment type="subcellular location">
    <subcellularLocation>
        <location evidence="2">Cell membrane</location>
    </subcellularLocation>
</comment>
<dbReference type="PROSITE" id="PS50109">
    <property type="entry name" value="HIS_KIN"/>
    <property type="match status" value="1"/>
</dbReference>
<dbReference type="Gene3D" id="6.10.340.10">
    <property type="match status" value="1"/>
</dbReference>
<feature type="compositionally biased region" description="Polar residues" evidence="8">
    <location>
        <begin position="663"/>
        <end position="676"/>
    </location>
</feature>
<dbReference type="SUPFAM" id="SSF55874">
    <property type="entry name" value="ATPase domain of HSP90 chaperone/DNA topoisomerase II/histidine kinase"/>
    <property type="match status" value="1"/>
</dbReference>
<dbReference type="InterPro" id="IPR029016">
    <property type="entry name" value="GAF-like_dom_sf"/>
</dbReference>
<evidence type="ECO:0000256" key="2">
    <source>
        <dbReference type="ARBA" id="ARBA00004236"/>
    </source>
</evidence>
<dbReference type="SMART" id="SM00388">
    <property type="entry name" value="HisKA"/>
    <property type="match status" value="1"/>
</dbReference>
<evidence type="ECO:0000256" key="8">
    <source>
        <dbReference type="SAM" id="MobiDB-lite"/>
    </source>
</evidence>
<evidence type="ECO:0000256" key="5">
    <source>
        <dbReference type="ARBA" id="ARBA00022679"/>
    </source>
</evidence>
<evidence type="ECO:0000256" key="4">
    <source>
        <dbReference type="ARBA" id="ARBA00022553"/>
    </source>
</evidence>